<dbReference type="PANTHER" id="PTHR46743">
    <property type="entry name" value="TEICHOIC ACIDS EXPORT ATP-BINDING PROTEIN TAGH"/>
    <property type="match status" value="1"/>
</dbReference>
<gene>
    <name evidence="6" type="ORF">C8P66_12081</name>
</gene>
<dbReference type="PROSITE" id="PS00211">
    <property type="entry name" value="ABC_TRANSPORTER_1"/>
    <property type="match status" value="1"/>
</dbReference>
<comment type="similarity">
    <text evidence="1">Belongs to the ABC transporter superfamily.</text>
</comment>
<evidence type="ECO:0000259" key="5">
    <source>
        <dbReference type="PROSITE" id="PS50893"/>
    </source>
</evidence>
<dbReference type="GO" id="GO:0005524">
    <property type="term" value="F:ATP binding"/>
    <property type="evidence" value="ECO:0007669"/>
    <property type="project" value="UniProtKB-KW"/>
</dbReference>
<dbReference type="SUPFAM" id="SSF52540">
    <property type="entry name" value="P-loop containing nucleoside triphosphate hydrolases"/>
    <property type="match status" value="1"/>
</dbReference>
<dbReference type="GO" id="GO:0016020">
    <property type="term" value="C:membrane"/>
    <property type="evidence" value="ECO:0007669"/>
    <property type="project" value="InterPro"/>
</dbReference>
<dbReference type="Proteomes" id="UP000249688">
    <property type="component" value="Unassembled WGS sequence"/>
</dbReference>
<dbReference type="InterPro" id="IPR015860">
    <property type="entry name" value="ABC_transpr_TagH-like"/>
</dbReference>
<name>A0A2W7K2R0_9PROT</name>
<accession>A0A2W7K2R0</accession>
<reference evidence="6 7" key="1">
    <citation type="submission" date="2018-06" db="EMBL/GenBank/DDBJ databases">
        <title>Genomic Encyclopedia of Archaeal and Bacterial Type Strains, Phase II (KMG-II): from individual species to whole genera.</title>
        <authorList>
            <person name="Goeker M."/>
        </authorList>
    </citation>
    <scope>NUCLEOTIDE SEQUENCE [LARGE SCALE GENOMIC DNA]</scope>
    <source>
        <strain evidence="6 7">DSM 24525</strain>
    </source>
</reference>
<dbReference type="GO" id="GO:0140359">
    <property type="term" value="F:ABC-type transporter activity"/>
    <property type="evidence" value="ECO:0007669"/>
    <property type="project" value="InterPro"/>
</dbReference>
<comment type="caution">
    <text evidence="6">The sequence shown here is derived from an EMBL/GenBank/DDBJ whole genome shotgun (WGS) entry which is preliminary data.</text>
</comment>
<dbReference type="InterPro" id="IPR027417">
    <property type="entry name" value="P-loop_NTPase"/>
</dbReference>
<proteinExistence type="inferred from homology"/>
<feature type="domain" description="ABC transporter" evidence="5">
    <location>
        <begin position="2"/>
        <end position="215"/>
    </location>
</feature>
<dbReference type="PANTHER" id="PTHR46743:SF2">
    <property type="entry name" value="TEICHOIC ACIDS EXPORT ATP-BINDING PROTEIN TAGH"/>
    <property type="match status" value="1"/>
</dbReference>
<keyword evidence="2" id="KW-0813">Transport</keyword>
<keyword evidence="7" id="KW-1185">Reference proteome</keyword>
<evidence type="ECO:0000256" key="3">
    <source>
        <dbReference type="ARBA" id="ARBA00022741"/>
    </source>
</evidence>
<dbReference type="Pfam" id="PF00005">
    <property type="entry name" value="ABC_tran"/>
    <property type="match status" value="1"/>
</dbReference>
<evidence type="ECO:0000256" key="4">
    <source>
        <dbReference type="ARBA" id="ARBA00022840"/>
    </source>
</evidence>
<organism evidence="6 7">
    <name type="scientific">Humitalea rosea</name>
    <dbReference type="NCBI Taxonomy" id="990373"/>
    <lineage>
        <taxon>Bacteria</taxon>
        <taxon>Pseudomonadati</taxon>
        <taxon>Pseudomonadota</taxon>
        <taxon>Alphaproteobacteria</taxon>
        <taxon>Acetobacterales</taxon>
        <taxon>Roseomonadaceae</taxon>
        <taxon>Humitalea</taxon>
    </lineage>
</organism>
<dbReference type="InterPro" id="IPR003439">
    <property type="entry name" value="ABC_transporter-like_ATP-bd"/>
</dbReference>
<protein>
    <submittedName>
        <fullName evidence="6">Capsular polysaccharide transport system ATP-binding protein</fullName>
    </submittedName>
</protein>
<evidence type="ECO:0000313" key="6">
    <source>
        <dbReference type="EMBL" id="PZW41890.1"/>
    </source>
</evidence>
<dbReference type="GO" id="GO:0016887">
    <property type="term" value="F:ATP hydrolysis activity"/>
    <property type="evidence" value="ECO:0007669"/>
    <property type="project" value="InterPro"/>
</dbReference>
<sequence length="215" mass="23660">MLILDDVWKSHPVRGGHRDVLKGITGKIERGDALGILGRNGAGKSTLLRILGGVDAPSRGRIKRGMSVSWPMGSGIGVQASMTGADNARFIARIYDLDIAETLEKVEAFAELGAYFHEPARTYSSGMMSRLMLGLSFAVEFECYLVDESVGAGDARFSERVSKAFDDRRSRSALVLVSHSMQLIRLYCRRAAVLHDGRLRFYDDLDEAIDAYQAL</sequence>
<dbReference type="PROSITE" id="PS50893">
    <property type="entry name" value="ABC_TRANSPORTER_2"/>
    <property type="match status" value="1"/>
</dbReference>
<dbReference type="AlphaFoldDB" id="A0A2W7K2R0"/>
<keyword evidence="4 6" id="KW-0067">ATP-binding</keyword>
<evidence type="ECO:0000256" key="2">
    <source>
        <dbReference type="ARBA" id="ARBA00022448"/>
    </source>
</evidence>
<dbReference type="Gene3D" id="3.40.50.300">
    <property type="entry name" value="P-loop containing nucleotide triphosphate hydrolases"/>
    <property type="match status" value="1"/>
</dbReference>
<keyword evidence="3" id="KW-0547">Nucleotide-binding</keyword>
<dbReference type="RefSeq" id="WP_111399463.1">
    <property type="nucleotide sequence ID" value="NZ_QKYU01000020.1"/>
</dbReference>
<dbReference type="InterPro" id="IPR017871">
    <property type="entry name" value="ABC_transporter-like_CS"/>
</dbReference>
<dbReference type="InterPro" id="IPR050683">
    <property type="entry name" value="Bact_Polysacc_Export_ATP-bd"/>
</dbReference>
<dbReference type="EMBL" id="QKYU01000020">
    <property type="protein sequence ID" value="PZW41890.1"/>
    <property type="molecule type" value="Genomic_DNA"/>
</dbReference>
<evidence type="ECO:0000313" key="7">
    <source>
        <dbReference type="Proteomes" id="UP000249688"/>
    </source>
</evidence>
<dbReference type="OrthoDB" id="7157922at2"/>
<dbReference type="CDD" id="cd03220">
    <property type="entry name" value="ABC_KpsT_Wzt"/>
    <property type="match status" value="1"/>
</dbReference>
<evidence type="ECO:0000256" key="1">
    <source>
        <dbReference type="ARBA" id="ARBA00005417"/>
    </source>
</evidence>